<organism evidence="9 10">
    <name type="scientific">Aureimonas glaciei</name>
    <dbReference type="NCBI Taxonomy" id="1776957"/>
    <lineage>
        <taxon>Bacteria</taxon>
        <taxon>Pseudomonadati</taxon>
        <taxon>Pseudomonadota</taxon>
        <taxon>Alphaproteobacteria</taxon>
        <taxon>Hyphomicrobiales</taxon>
        <taxon>Aurantimonadaceae</taxon>
        <taxon>Aureimonas</taxon>
    </lineage>
</organism>
<reference evidence="9" key="2">
    <citation type="submission" date="2020-09" db="EMBL/GenBank/DDBJ databases">
        <authorList>
            <person name="Sun Q."/>
            <person name="Zhou Y."/>
        </authorList>
    </citation>
    <scope>NUCLEOTIDE SEQUENCE</scope>
    <source>
        <strain evidence="9">CGMCC 1.15493</strain>
    </source>
</reference>
<keyword evidence="10" id="KW-1185">Reference proteome</keyword>
<feature type="transmembrane region" description="Helical" evidence="7">
    <location>
        <begin position="336"/>
        <end position="359"/>
    </location>
</feature>
<dbReference type="FunFam" id="1.20.1720.10:FF:000004">
    <property type="entry name" value="EmrB/QacA family drug resistance transporter"/>
    <property type="match status" value="1"/>
</dbReference>
<dbReference type="CDD" id="cd17502">
    <property type="entry name" value="MFS_Azr1_MDR_like"/>
    <property type="match status" value="1"/>
</dbReference>
<evidence type="ECO:0000256" key="2">
    <source>
        <dbReference type="ARBA" id="ARBA00022448"/>
    </source>
</evidence>
<keyword evidence="4 7" id="KW-0812">Transmembrane</keyword>
<feature type="transmembrane region" description="Helical" evidence="7">
    <location>
        <begin position="27"/>
        <end position="46"/>
    </location>
</feature>
<feature type="transmembrane region" description="Helical" evidence="7">
    <location>
        <begin position="439"/>
        <end position="458"/>
    </location>
</feature>
<evidence type="ECO:0000313" key="9">
    <source>
        <dbReference type="EMBL" id="GGD22662.1"/>
    </source>
</evidence>
<dbReference type="Gene3D" id="1.20.1720.10">
    <property type="entry name" value="Multidrug resistance protein D"/>
    <property type="match status" value="1"/>
</dbReference>
<keyword evidence="5 7" id="KW-1133">Transmembrane helix</keyword>
<sequence>MAMIAIEATIVSTAMPQIAGQLGDLHLYSWVFSAFLLAQTATTVVFGKLADVYGRKPVLLIGIAVFLLGSVMCGLAWSMPTLIAFRLVQGLGAGAIQPVALTVVGDLYSIEERGKIQGYLASVWGISSVVGPFAGALIIQQVSWAWIFWINVPIGLAAAAGFVAYLHESVPPKSQSVDYAGAALFAVAVAALMISLTEAGTEGGGAIALGALVVCIITALLFILQEKRASTPMLDVALWRRRPIATANIATLLSGMSIIGLTTFLPMYVQGVLGQSPLVAGFTLTAMVLGWPIGATLAARNFARFGLRPTLLFGATLLPLGAIGFVLLNPSTSPQVAAIGSVVMGLGMGFLSTAAIVIIQSSVEWGERGAATASNIFARNLGSTLGATALGAVFNISLATGGRGIVPVDFDTIRQLLERPGTLVGEASARLALGHSLHLTFWGVFVVSVLTFVTALMVPRVHHPIASSAVSRPGLER</sequence>
<evidence type="ECO:0000256" key="7">
    <source>
        <dbReference type="SAM" id="Phobius"/>
    </source>
</evidence>
<feature type="transmembrane region" description="Helical" evidence="7">
    <location>
        <begin position="278"/>
        <end position="299"/>
    </location>
</feature>
<evidence type="ECO:0000313" key="10">
    <source>
        <dbReference type="Proteomes" id="UP000613160"/>
    </source>
</evidence>
<gene>
    <name evidence="9" type="ORF">GCM10011335_26980</name>
</gene>
<dbReference type="PROSITE" id="PS50850">
    <property type="entry name" value="MFS"/>
    <property type="match status" value="1"/>
</dbReference>
<dbReference type="GO" id="GO:0022857">
    <property type="term" value="F:transmembrane transporter activity"/>
    <property type="evidence" value="ECO:0007669"/>
    <property type="project" value="InterPro"/>
</dbReference>
<reference evidence="9" key="1">
    <citation type="journal article" date="2014" name="Int. J. Syst. Evol. Microbiol.">
        <title>Complete genome sequence of Corynebacterium casei LMG S-19264T (=DSM 44701T), isolated from a smear-ripened cheese.</title>
        <authorList>
            <consortium name="US DOE Joint Genome Institute (JGI-PGF)"/>
            <person name="Walter F."/>
            <person name="Albersmeier A."/>
            <person name="Kalinowski J."/>
            <person name="Ruckert C."/>
        </authorList>
    </citation>
    <scope>NUCLEOTIDE SEQUENCE</scope>
    <source>
        <strain evidence="9">CGMCC 1.15493</strain>
    </source>
</reference>
<dbReference type="InterPro" id="IPR020846">
    <property type="entry name" value="MFS_dom"/>
</dbReference>
<feature type="transmembrane region" description="Helical" evidence="7">
    <location>
        <begin position="58"/>
        <end position="77"/>
    </location>
</feature>
<comment type="subcellular location">
    <subcellularLocation>
        <location evidence="1">Cell membrane</location>
        <topology evidence="1">Multi-pass membrane protein</topology>
    </subcellularLocation>
</comment>
<feature type="transmembrane region" description="Helical" evidence="7">
    <location>
        <begin position="146"/>
        <end position="167"/>
    </location>
</feature>
<proteinExistence type="predicted"/>
<keyword evidence="6 7" id="KW-0472">Membrane</keyword>
<dbReference type="Pfam" id="PF07690">
    <property type="entry name" value="MFS_1"/>
    <property type="match status" value="1"/>
</dbReference>
<dbReference type="PANTHER" id="PTHR23501:SF191">
    <property type="entry name" value="VACUOLAR BASIC AMINO ACID TRANSPORTER 4"/>
    <property type="match status" value="1"/>
</dbReference>
<feature type="transmembrane region" description="Helical" evidence="7">
    <location>
        <begin position="83"/>
        <end position="107"/>
    </location>
</feature>
<evidence type="ECO:0000259" key="8">
    <source>
        <dbReference type="PROSITE" id="PS50850"/>
    </source>
</evidence>
<dbReference type="PANTHER" id="PTHR23501">
    <property type="entry name" value="MAJOR FACILITATOR SUPERFAMILY"/>
    <property type="match status" value="1"/>
</dbReference>
<evidence type="ECO:0000256" key="3">
    <source>
        <dbReference type="ARBA" id="ARBA00022475"/>
    </source>
</evidence>
<accession>A0A916XZX0</accession>
<dbReference type="AlphaFoldDB" id="A0A916XZX0"/>
<dbReference type="GO" id="GO:0005886">
    <property type="term" value="C:plasma membrane"/>
    <property type="evidence" value="ECO:0007669"/>
    <property type="project" value="UniProtKB-SubCell"/>
</dbReference>
<feature type="transmembrane region" description="Helical" evidence="7">
    <location>
        <begin position="179"/>
        <end position="197"/>
    </location>
</feature>
<keyword evidence="3" id="KW-1003">Cell membrane</keyword>
<dbReference type="Gene3D" id="1.20.1250.20">
    <property type="entry name" value="MFS general substrate transporter like domains"/>
    <property type="match status" value="1"/>
</dbReference>
<dbReference type="InterPro" id="IPR011701">
    <property type="entry name" value="MFS"/>
</dbReference>
<evidence type="ECO:0000256" key="6">
    <source>
        <dbReference type="ARBA" id="ARBA00023136"/>
    </source>
</evidence>
<keyword evidence="2" id="KW-0813">Transport</keyword>
<feature type="transmembrane region" description="Helical" evidence="7">
    <location>
        <begin position="311"/>
        <end position="330"/>
    </location>
</feature>
<dbReference type="PRINTS" id="PR01036">
    <property type="entry name" value="TCRTETB"/>
</dbReference>
<dbReference type="Proteomes" id="UP000613160">
    <property type="component" value="Unassembled WGS sequence"/>
</dbReference>
<protein>
    <submittedName>
        <fullName evidence="9">MFS transporter</fullName>
    </submittedName>
</protein>
<feature type="transmembrane region" description="Helical" evidence="7">
    <location>
        <begin position="203"/>
        <end position="224"/>
    </location>
</feature>
<dbReference type="SUPFAM" id="SSF103473">
    <property type="entry name" value="MFS general substrate transporter"/>
    <property type="match status" value="1"/>
</dbReference>
<feature type="domain" description="Major facilitator superfamily (MFS) profile" evidence="8">
    <location>
        <begin position="1"/>
        <end position="463"/>
    </location>
</feature>
<comment type="caution">
    <text evidence="9">The sequence shown here is derived from an EMBL/GenBank/DDBJ whole genome shotgun (WGS) entry which is preliminary data.</text>
</comment>
<evidence type="ECO:0000256" key="5">
    <source>
        <dbReference type="ARBA" id="ARBA00022989"/>
    </source>
</evidence>
<evidence type="ECO:0000256" key="4">
    <source>
        <dbReference type="ARBA" id="ARBA00022692"/>
    </source>
</evidence>
<dbReference type="InterPro" id="IPR036259">
    <property type="entry name" value="MFS_trans_sf"/>
</dbReference>
<evidence type="ECO:0000256" key="1">
    <source>
        <dbReference type="ARBA" id="ARBA00004651"/>
    </source>
</evidence>
<feature type="transmembrane region" description="Helical" evidence="7">
    <location>
        <begin position="245"/>
        <end position="266"/>
    </location>
</feature>
<dbReference type="EMBL" id="BMJJ01000006">
    <property type="protein sequence ID" value="GGD22662.1"/>
    <property type="molecule type" value="Genomic_DNA"/>
</dbReference>
<feature type="transmembrane region" description="Helical" evidence="7">
    <location>
        <begin position="119"/>
        <end position="140"/>
    </location>
</feature>
<name>A0A916XZX0_9HYPH</name>